<evidence type="ECO:0000256" key="1">
    <source>
        <dbReference type="ARBA" id="ARBA00022491"/>
    </source>
</evidence>
<dbReference type="Gene3D" id="3.20.80.10">
    <property type="entry name" value="Regulatory factor, effector binding domain"/>
    <property type="match status" value="1"/>
</dbReference>
<keyword evidence="1" id="KW-0678">Repressor</keyword>
<keyword evidence="4" id="KW-0804">Transcription</keyword>
<dbReference type="Proteomes" id="UP000195024">
    <property type="component" value="Unassembled WGS sequence"/>
</dbReference>
<dbReference type="InterPro" id="IPR011256">
    <property type="entry name" value="Reg_factor_effector_dom_sf"/>
</dbReference>
<dbReference type="InterPro" id="IPR029442">
    <property type="entry name" value="GyrI-like"/>
</dbReference>
<gene>
    <name evidence="6" type="ORF">A5802_000774</name>
</gene>
<name>A0A1I4LMH4_ENTMU</name>
<dbReference type="PANTHER" id="PTHR30204">
    <property type="entry name" value="REDOX-CYCLING DRUG-SENSING TRANSCRIPTIONAL ACTIVATOR SOXR"/>
    <property type="match status" value="1"/>
</dbReference>
<evidence type="ECO:0000256" key="4">
    <source>
        <dbReference type="ARBA" id="ARBA00023163"/>
    </source>
</evidence>
<comment type="caution">
    <text evidence="6">The sequence shown here is derived from an EMBL/GenBank/DDBJ whole genome shotgun (WGS) entry which is preliminary data.</text>
</comment>
<dbReference type="AlphaFoldDB" id="A0A1I4LMH4"/>
<evidence type="ECO:0000313" key="7">
    <source>
        <dbReference type="Proteomes" id="UP000195024"/>
    </source>
</evidence>
<organism evidence="6 7">
    <name type="scientific">Enterococcus mundtii</name>
    <dbReference type="NCBI Taxonomy" id="53346"/>
    <lineage>
        <taxon>Bacteria</taxon>
        <taxon>Bacillati</taxon>
        <taxon>Bacillota</taxon>
        <taxon>Bacilli</taxon>
        <taxon>Lactobacillales</taxon>
        <taxon>Enterococcaceae</taxon>
        <taxon>Enterococcus</taxon>
    </lineage>
</organism>
<dbReference type="Pfam" id="PF06445">
    <property type="entry name" value="GyrI-like"/>
    <property type="match status" value="1"/>
</dbReference>
<dbReference type="GO" id="GO:0003677">
    <property type="term" value="F:DNA binding"/>
    <property type="evidence" value="ECO:0007669"/>
    <property type="project" value="UniProtKB-KW"/>
</dbReference>
<dbReference type="GO" id="GO:0003700">
    <property type="term" value="F:DNA-binding transcription factor activity"/>
    <property type="evidence" value="ECO:0007669"/>
    <property type="project" value="InterPro"/>
</dbReference>
<dbReference type="EMBL" id="NGMS01000001">
    <property type="protein sequence ID" value="OTP27039.1"/>
    <property type="molecule type" value="Genomic_DNA"/>
</dbReference>
<dbReference type="Pfam" id="PF13411">
    <property type="entry name" value="MerR_1"/>
    <property type="match status" value="1"/>
</dbReference>
<keyword evidence="3" id="KW-0238">DNA-binding</keyword>
<dbReference type="SUPFAM" id="SSF55136">
    <property type="entry name" value="Probable bacterial effector-binding domain"/>
    <property type="match status" value="1"/>
</dbReference>
<evidence type="ECO:0000256" key="2">
    <source>
        <dbReference type="ARBA" id="ARBA00023015"/>
    </source>
</evidence>
<proteinExistence type="predicted"/>
<protein>
    <recommendedName>
        <fullName evidence="5">HTH merR-type domain-containing protein</fullName>
    </recommendedName>
</protein>
<accession>A0A1I4LMH4</accession>
<evidence type="ECO:0000256" key="3">
    <source>
        <dbReference type="ARBA" id="ARBA00023125"/>
    </source>
</evidence>
<dbReference type="PROSITE" id="PS50937">
    <property type="entry name" value="HTH_MERR_2"/>
    <property type="match status" value="1"/>
</dbReference>
<dbReference type="SUPFAM" id="SSF46955">
    <property type="entry name" value="Putative DNA-binding domain"/>
    <property type="match status" value="1"/>
</dbReference>
<dbReference type="PANTHER" id="PTHR30204:SF69">
    <property type="entry name" value="MERR-FAMILY TRANSCRIPTIONAL REGULATOR"/>
    <property type="match status" value="1"/>
</dbReference>
<dbReference type="InterPro" id="IPR000551">
    <property type="entry name" value="MerR-type_HTH_dom"/>
</dbReference>
<reference evidence="6 7" key="1">
    <citation type="submission" date="2017-05" db="EMBL/GenBank/DDBJ databases">
        <title>The Genome Sequence of Enterococcus mundtii 6B1_DIV0119.</title>
        <authorList>
            <consortium name="The Broad Institute Genomics Platform"/>
            <consortium name="The Broad Institute Genomic Center for Infectious Diseases"/>
            <person name="Earl A."/>
            <person name="Manson A."/>
            <person name="Schwartman J."/>
            <person name="Gilmore M."/>
            <person name="Abouelleil A."/>
            <person name="Cao P."/>
            <person name="Chapman S."/>
            <person name="Cusick C."/>
            <person name="Shea T."/>
            <person name="Young S."/>
            <person name="Neafsey D."/>
            <person name="Nusbaum C."/>
            <person name="Birren B."/>
        </authorList>
    </citation>
    <scope>NUCLEOTIDE SEQUENCE [LARGE SCALE GENOMIC DNA]</scope>
    <source>
        <strain evidence="6 7">6B1_DIV0119</strain>
    </source>
</reference>
<evidence type="ECO:0000259" key="5">
    <source>
        <dbReference type="PROSITE" id="PS50937"/>
    </source>
</evidence>
<dbReference type="InterPro" id="IPR009061">
    <property type="entry name" value="DNA-bd_dom_put_sf"/>
</dbReference>
<dbReference type="SMART" id="SM00422">
    <property type="entry name" value="HTH_MERR"/>
    <property type="match status" value="1"/>
</dbReference>
<dbReference type="Gene3D" id="1.10.1660.10">
    <property type="match status" value="1"/>
</dbReference>
<feature type="domain" description="HTH merR-type" evidence="5">
    <location>
        <begin position="1"/>
        <end position="68"/>
    </location>
</feature>
<sequence length="259" mass="30868">MKINELAKLYDITPHTLRYYEKIGLIQPDYDDNGYRNYSYKELEQLNTIRDLRYFDVSLPEIVEYLNNKNIDRTKKLLRFEIDSLHRLIAESKEKISLLDDRLQLIYEVEDTPFNQPIVMEHPLRQVIKDDEMTTSDDVDYALKQLHKKHEKHLSANNQNLFGSILHEESDPFAYQVFYFYPETASLINEVSTLPSGKYLTYTYQGAYEQQVTGIQEIKKYAQTHQLELKSPFYELYLVDFHETNDQNEFITRLEVLIQ</sequence>
<evidence type="ECO:0000313" key="6">
    <source>
        <dbReference type="EMBL" id="OTP27039.1"/>
    </source>
</evidence>
<dbReference type="InterPro" id="IPR047057">
    <property type="entry name" value="MerR_fam"/>
</dbReference>
<keyword evidence="2" id="KW-0805">Transcription regulation</keyword>